<accession>A0A8H6RIU7</accession>
<evidence type="ECO:0000256" key="2">
    <source>
        <dbReference type="SAM" id="MobiDB-lite"/>
    </source>
</evidence>
<feature type="compositionally biased region" description="Low complexity" evidence="2">
    <location>
        <begin position="1"/>
        <end position="11"/>
    </location>
</feature>
<dbReference type="OrthoDB" id="10575081at2759"/>
<name>A0A8H6RIU7_9PEZI</name>
<protein>
    <submittedName>
        <fullName evidence="3">Uncharacterized protein</fullName>
    </submittedName>
</protein>
<gene>
    <name evidence="3" type="ORF">HII31_07995</name>
</gene>
<evidence type="ECO:0000313" key="3">
    <source>
        <dbReference type="EMBL" id="KAF7190836.1"/>
    </source>
</evidence>
<dbReference type="Proteomes" id="UP000660729">
    <property type="component" value="Unassembled WGS sequence"/>
</dbReference>
<feature type="region of interest" description="Disordered" evidence="2">
    <location>
        <begin position="194"/>
        <end position="214"/>
    </location>
</feature>
<organism evidence="3 4">
    <name type="scientific">Pseudocercospora fuligena</name>
    <dbReference type="NCBI Taxonomy" id="685502"/>
    <lineage>
        <taxon>Eukaryota</taxon>
        <taxon>Fungi</taxon>
        <taxon>Dikarya</taxon>
        <taxon>Ascomycota</taxon>
        <taxon>Pezizomycotina</taxon>
        <taxon>Dothideomycetes</taxon>
        <taxon>Dothideomycetidae</taxon>
        <taxon>Mycosphaerellales</taxon>
        <taxon>Mycosphaerellaceae</taxon>
        <taxon>Pseudocercospora</taxon>
    </lineage>
</organism>
<evidence type="ECO:0000256" key="1">
    <source>
        <dbReference type="SAM" id="Coils"/>
    </source>
</evidence>
<feature type="coiled-coil region" evidence="1">
    <location>
        <begin position="99"/>
        <end position="168"/>
    </location>
</feature>
<dbReference type="EMBL" id="JABCIY010000168">
    <property type="protein sequence ID" value="KAF7190836.1"/>
    <property type="molecule type" value="Genomic_DNA"/>
</dbReference>
<comment type="caution">
    <text evidence="3">The sequence shown here is derived from an EMBL/GenBank/DDBJ whole genome shotgun (WGS) entry which is preliminary data.</text>
</comment>
<keyword evidence="1" id="KW-0175">Coiled coil</keyword>
<sequence length="214" mass="24069">MGVVSSGSVFGRSRNQERNPPGQFTSSIICDLFPNANASQLDVHAPDAREQMRAIAARLIHCVLATTYNDISIYHATISPQDSPDEENDDLKNRCELFGEVTEVLIDRLEEALDQHEQELQAISRLNRQAAALQAARSDVERQQAEIKKQEEDLKAEWENARGEAQERAGEDHLDASKHLDALTMMRREFLRGMSDDLGEKGEADHKEEETNTI</sequence>
<reference evidence="3" key="1">
    <citation type="submission" date="2020-04" db="EMBL/GenBank/DDBJ databases">
        <title>Draft genome resource of the tomato pathogen Pseudocercospora fuligena.</title>
        <authorList>
            <person name="Zaccaron A."/>
        </authorList>
    </citation>
    <scope>NUCLEOTIDE SEQUENCE</scope>
    <source>
        <strain evidence="3">PF001</strain>
    </source>
</reference>
<keyword evidence="4" id="KW-1185">Reference proteome</keyword>
<proteinExistence type="predicted"/>
<evidence type="ECO:0000313" key="4">
    <source>
        <dbReference type="Proteomes" id="UP000660729"/>
    </source>
</evidence>
<dbReference type="AlphaFoldDB" id="A0A8H6RIU7"/>
<feature type="region of interest" description="Disordered" evidence="2">
    <location>
        <begin position="1"/>
        <end position="22"/>
    </location>
</feature>